<feature type="transmembrane region" description="Helical" evidence="1">
    <location>
        <begin position="79"/>
        <end position="95"/>
    </location>
</feature>
<feature type="transmembrane region" description="Helical" evidence="1">
    <location>
        <begin position="309"/>
        <end position="328"/>
    </location>
</feature>
<sequence length="350" mass="40384">MKQRLLELDGCRGLLCWTVVAGHWIGSRMGWGNVNFSHSYISVDGFFILSGIVLSYIYKEKLISSNREFFKYSLHRIERLYPLHILTFIITYLIYSKFFNSFPFENPRVTALYNVLLIHGLGFASSWNWNDPSWSISVELYSSIIAFPLLIKLKNNLTLIAIAVICYVFVYARHHNLEAATDVHLIFFSSGILKCIAGLSLGILITNLSNYTSSKQKADLLTTVLQTIAVVTAGFFIYSKDTIHAYDWLVIALFCYIFFTLINYSSFWNTLASNKAIVYFGNISFSIYLLHTPLMLFLDQANFFRKSSMMMQTLIFIILLTIFSHFIYNRFELPIYKKLKKTSDNAINKN</sequence>
<organism evidence="3 4">
    <name type="scientific">Enterobacter agglomerans</name>
    <name type="common">Erwinia herbicola</name>
    <name type="synonym">Pantoea agglomerans</name>
    <dbReference type="NCBI Taxonomy" id="549"/>
    <lineage>
        <taxon>Bacteria</taxon>
        <taxon>Pseudomonadati</taxon>
        <taxon>Pseudomonadota</taxon>
        <taxon>Gammaproteobacteria</taxon>
        <taxon>Enterobacterales</taxon>
        <taxon>Erwiniaceae</taxon>
        <taxon>Pantoea</taxon>
        <taxon>Pantoea agglomerans group</taxon>
    </lineage>
</organism>
<feature type="transmembrane region" description="Helical" evidence="1">
    <location>
        <begin position="37"/>
        <end position="58"/>
    </location>
</feature>
<dbReference type="InterPro" id="IPR050879">
    <property type="entry name" value="Acyltransferase_3"/>
</dbReference>
<evidence type="ECO:0000313" key="3">
    <source>
        <dbReference type="EMBL" id="PWJ83154.1"/>
    </source>
</evidence>
<evidence type="ECO:0000256" key="1">
    <source>
        <dbReference type="SAM" id="Phobius"/>
    </source>
</evidence>
<dbReference type="Pfam" id="PF01757">
    <property type="entry name" value="Acyl_transf_3"/>
    <property type="match status" value="1"/>
</dbReference>
<dbReference type="PANTHER" id="PTHR23028">
    <property type="entry name" value="ACETYLTRANSFERASE"/>
    <property type="match status" value="1"/>
</dbReference>
<feature type="transmembrane region" description="Helical" evidence="1">
    <location>
        <begin position="186"/>
        <end position="208"/>
    </location>
</feature>
<accession>A0ABD6XXG3</accession>
<dbReference type="RefSeq" id="WP_109650774.1">
    <property type="nucleotide sequence ID" value="NZ_CP134744.1"/>
</dbReference>
<comment type="caution">
    <text evidence="3">The sequence shown here is derived from an EMBL/GenBank/DDBJ whole genome shotgun (WGS) entry which is preliminary data.</text>
</comment>
<feature type="domain" description="Acyltransferase 3" evidence="2">
    <location>
        <begin position="7"/>
        <end position="324"/>
    </location>
</feature>
<feature type="transmembrane region" description="Helical" evidence="1">
    <location>
        <begin position="157"/>
        <end position="174"/>
    </location>
</feature>
<dbReference type="AlphaFoldDB" id="A0ABD6XXG3"/>
<keyword evidence="1" id="KW-1133">Transmembrane helix</keyword>
<feature type="transmembrane region" description="Helical" evidence="1">
    <location>
        <begin position="245"/>
        <end position="264"/>
    </location>
</feature>
<proteinExistence type="predicted"/>
<reference evidence="3 4" key="1">
    <citation type="submission" date="2018-05" db="EMBL/GenBank/DDBJ databases">
        <title>Genomic Encyclopedia of Type Strains, Phase IV (KMG-V): Genome sequencing to study the core and pangenomes of soil and plant-associated prokaryotes.</title>
        <authorList>
            <person name="Whitman W."/>
        </authorList>
    </citation>
    <scope>NUCLEOTIDE SEQUENCE [LARGE SCALE GENOMIC DNA]</scope>
    <source>
        <strain evidence="3 4">PNG 92-11</strain>
    </source>
</reference>
<protein>
    <submittedName>
        <fullName evidence="3">Peptidoglycan/LPS O-acetylase OafA/YrhL</fullName>
    </submittedName>
</protein>
<feature type="transmembrane region" description="Helical" evidence="1">
    <location>
        <begin position="276"/>
        <end position="297"/>
    </location>
</feature>
<dbReference type="InterPro" id="IPR002656">
    <property type="entry name" value="Acyl_transf_3_dom"/>
</dbReference>
<name>A0ABD6XXG3_ENTAG</name>
<keyword evidence="1" id="KW-0812">Transmembrane</keyword>
<dbReference type="EMBL" id="QGHE01000001">
    <property type="protein sequence ID" value="PWJ83154.1"/>
    <property type="molecule type" value="Genomic_DNA"/>
</dbReference>
<gene>
    <name evidence="3" type="ORF">C7430_101726</name>
</gene>
<keyword evidence="1" id="KW-0472">Membrane</keyword>
<feature type="transmembrane region" description="Helical" evidence="1">
    <location>
        <begin position="220"/>
        <end position="239"/>
    </location>
</feature>
<evidence type="ECO:0000259" key="2">
    <source>
        <dbReference type="Pfam" id="PF01757"/>
    </source>
</evidence>
<dbReference type="Proteomes" id="UP000245996">
    <property type="component" value="Unassembled WGS sequence"/>
</dbReference>
<feature type="transmembrane region" description="Helical" evidence="1">
    <location>
        <begin position="12"/>
        <end position="31"/>
    </location>
</feature>
<evidence type="ECO:0000313" key="4">
    <source>
        <dbReference type="Proteomes" id="UP000245996"/>
    </source>
</evidence>